<dbReference type="InterPro" id="IPR018062">
    <property type="entry name" value="HTH_AraC-typ_CS"/>
</dbReference>
<accession>A0ABX8UST1</accession>
<protein>
    <submittedName>
        <fullName evidence="5">Helix-turn-helix domain-containing protein</fullName>
    </submittedName>
</protein>
<evidence type="ECO:0000256" key="1">
    <source>
        <dbReference type="ARBA" id="ARBA00023015"/>
    </source>
</evidence>
<dbReference type="SUPFAM" id="SSF52317">
    <property type="entry name" value="Class I glutamine amidotransferase-like"/>
    <property type="match status" value="1"/>
</dbReference>
<dbReference type="SMART" id="SM00342">
    <property type="entry name" value="HTH_ARAC"/>
    <property type="match status" value="1"/>
</dbReference>
<dbReference type="InterPro" id="IPR029062">
    <property type="entry name" value="Class_I_gatase-like"/>
</dbReference>
<dbReference type="Proteomes" id="UP000826462">
    <property type="component" value="Chromosome 2"/>
</dbReference>
<dbReference type="InterPro" id="IPR009057">
    <property type="entry name" value="Homeodomain-like_sf"/>
</dbReference>
<dbReference type="PROSITE" id="PS01124">
    <property type="entry name" value="HTH_ARAC_FAMILY_2"/>
    <property type="match status" value="1"/>
</dbReference>
<dbReference type="Pfam" id="PF12833">
    <property type="entry name" value="HTH_18"/>
    <property type="match status" value="1"/>
</dbReference>
<dbReference type="EMBL" id="CP080096">
    <property type="protein sequence ID" value="QYD72045.1"/>
    <property type="molecule type" value="Genomic_DNA"/>
</dbReference>
<keyword evidence="1" id="KW-0805">Transcription regulation</keyword>
<sequence>MKETRQSARMQPTRHDKLKTIGITVFDGFALPEIARIVESFQRANESSEYGQHNPDCFNVRLLSSLGGRIASSSAVLVLTESVETDRKPDGLHALFVAGGPGVSHALRDDVLLAWLRRTCPLTGYVFPVDEGHLLLDAAGFGCDAGATRRISSLLKKFVPNPFTDIVCRNEANHVSEKIRSSARWIEANGHRHVGLNEAARVAQMSERNFLRRFKAELGVTPSDYLLYVRLDMSCRMLAETTLPVGSVARRCGMGSGGRLAKLFRKHLGKTPTAYRANHRRPSA</sequence>
<keyword evidence="3" id="KW-0804">Transcription</keyword>
<name>A0ABX8UST1_9BURK</name>
<dbReference type="InterPro" id="IPR018060">
    <property type="entry name" value="HTH_AraC"/>
</dbReference>
<evidence type="ECO:0000256" key="3">
    <source>
        <dbReference type="ARBA" id="ARBA00023163"/>
    </source>
</evidence>
<evidence type="ECO:0000313" key="5">
    <source>
        <dbReference type="EMBL" id="QYD72045.1"/>
    </source>
</evidence>
<organism evidence="5 6">
    <name type="scientific">Paraburkholderia edwinii</name>
    <dbReference type="NCBI Taxonomy" id="2861782"/>
    <lineage>
        <taxon>Bacteria</taxon>
        <taxon>Pseudomonadati</taxon>
        <taxon>Pseudomonadota</taxon>
        <taxon>Betaproteobacteria</taxon>
        <taxon>Burkholderiales</taxon>
        <taxon>Burkholderiaceae</taxon>
        <taxon>Paraburkholderia</taxon>
    </lineage>
</organism>
<dbReference type="Gene3D" id="3.40.50.880">
    <property type="match status" value="1"/>
</dbReference>
<gene>
    <name evidence="5" type="ORF">KZJ38_34390</name>
</gene>
<evidence type="ECO:0000256" key="2">
    <source>
        <dbReference type="ARBA" id="ARBA00023125"/>
    </source>
</evidence>
<dbReference type="SUPFAM" id="SSF46689">
    <property type="entry name" value="Homeodomain-like"/>
    <property type="match status" value="1"/>
</dbReference>
<dbReference type="PANTHER" id="PTHR46796">
    <property type="entry name" value="HTH-TYPE TRANSCRIPTIONAL ACTIVATOR RHAS-RELATED"/>
    <property type="match status" value="1"/>
</dbReference>
<keyword evidence="6" id="KW-1185">Reference proteome</keyword>
<feature type="domain" description="HTH araC/xylS-type" evidence="4">
    <location>
        <begin position="180"/>
        <end position="278"/>
    </location>
</feature>
<keyword evidence="2" id="KW-0238">DNA-binding</keyword>
<evidence type="ECO:0000313" key="6">
    <source>
        <dbReference type="Proteomes" id="UP000826462"/>
    </source>
</evidence>
<dbReference type="PROSITE" id="PS00041">
    <property type="entry name" value="HTH_ARAC_FAMILY_1"/>
    <property type="match status" value="1"/>
</dbReference>
<proteinExistence type="predicted"/>
<dbReference type="InterPro" id="IPR050204">
    <property type="entry name" value="AraC_XylS_family_regulators"/>
</dbReference>
<reference evidence="5 6" key="1">
    <citation type="submission" date="2021-07" db="EMBL/GenBank/DDBJ databases">
        <title>Paraburkholderia edwinii protects Aspergillus sp. from phenazines by acting as a toxin sponge.</title>
        <authorList>
            <person name="Dahlstrom K.M."/>
            <person name="Newman D.K."/>
        </authorList>
    </citation>
    <scope>NUCLEOTIDE SEQUENCE [LARGE SCALE GENOMIC DNA]</scope>
    <source>
        <strain evidence="5 6">Pe01</strain>
    </source>
</reference>
<dbReference type="PANTHER" id="PTHR46796:SF14">
    <property type="entry name" value="TRANSCRIPTIONAL REGULATORY PROTEIN"/>
    <property type="match status" value="1"/>
</dbReference>
<dbReference type="Gene3D" id="1.10.10.60">
    <property type="entry name" value="Homeodomain-like"/>
    <property type="match status" value="1"/>
</dbReference>
<evidence type="ECO:0000259" key="4">
    <source>
        <dbReference type="PROSITE" id="PS01124"/>
    </source>
</evidence>